<dbReference type="AlphaFoldDB" id="A0A0P1IE04"/>
<dbReference type="PANTHER" id="PTHR35814:SF1">
    <property type="entry name" value="GLUTATHIONE S-TRANSFERASE-RELATED"/>
    <property type="match status" value="1"/>
</dbReference>
<dbReference type="Gene3D" id="1.20.120.550">
    <property type="entry name" value="Membrane associated eicosanoid/glutathione metabolism-like domain"/>
    <property type="match status" value="1"/>
</dbReference>
<evidence type="ECO:0000313" key="7">
    <source>
        <dbReference type="Proteomes" id="UP000051260"/>
    </source>
</evidence>
<dbReference type="RefSeq" id="WP_058280214.1">
    <property type="nucleotide sequence ID" value="NZ_CYUD01000001.1"/>
</dbReference>
<dbReference type="Pfam" id="PF01124">
    <property type="entry name" value="MAPEG"/>
    <property type="match status" value="1"/>
</dbReference>
<evidence type="ECO:0000256" key="5">
    <source>
        <dbReference type="SAM" id="Phobius"/>
    </source>
</evidence>
<dbReference type="STRING" id="1715692.RUE5091_00446"/>
<dbReference type="InterPro" id="IPR023352">
    <property type="entry name" value="MAPEG-like_dom_sf"/>
</dbReference>
<proteinExistence type="predicted"/>
<keyword evidence="7" id="KW-1185">Reference proteome</keyword>
<evidence type="ECO:0000256" key="4">
    <source>
        <dbReference type="ARBA" id="ARBA00023136"/>
    </source>
</evidence>
<protein>
    <submittedName>
        <fullName evidence="6">Inner membrane protein YecN</fullName>
    </submittedName>
</protein>
<dbReference type="OrthoDB" id="7619858at2"/>
<dbReference type="InterPro" id="IPR001129">
    <property type="entry name" value="Membr-assoc_MAPEG"/>
</dbReference>
<evidence type="ECO:0000256" key="2">
    <source>
        <dbReference type="ARBA" id="ARBA00022692"/>
    </source>
</evidence>
<sequence length="127" mass="13717">MLTVTPIYAALLAILYVVLSAKVISQRRSDKISYGDGNNQSMLKVMRTHSNFVEYTPFALLLIAMVDLQGAGGLLLNLLGLALLTGRVMHAYGFGRSPQIVILRQIGMLLTFTAILVAAIANLVLAL</sequence>
<reference evidence="7" key="1">
    <citation type="submission" date="2015-09" db="EMBL/GenBank/DDBJ databases">
        <authorList>
            <person name="Rodrigo-Torres L."/>
            <person name="Arahal D.R."/>
        </authorList>
    </citation>
    <scope>NUCLEOTIDE SEQUENCE [LARGE SCALE GENOMIC DNA]</scope>
    <source>
        <strain evidence="7">CECT 5091</strain>
    </source>
</reference>
<evidence type="ECO:0000256" key="1">
    <source>
        <dbReference type="ARBA" id="ARBA00004370"/>
    </source>
</evidence>
<dbReference type="EMBL" id="CYUD01000001">
    <property type="protein sequence ID" value="CUJ86278.1"/>
    <property type="molecule type" value="Genomic_DNA"/>
</dbReference>
<evidence type="ECO:0000313" key="6">
    <source>
        <dbReference type="EMBL" id="CUJ86278.1"/>
    </source>
</evidence>
<feature type="transmembrane region" description="Helical" evidence="5">
    <location>
        <begin position="106"/>
        <end position="125"/>
    </location>
</feature>
<keyword evidence="4 5" id="KW-0472">Membrane</keyword>
<keyword evidence="3 5" id="KW-1133">Transmembrane helix</keyword>
<organism evidence="6 7">
    <name type="scientific">Ruegeria denitrificans</name>
    <dbReference type="NCBI Taxonomy" id="1715692"/>
    <lineage>
        <taxon>Bacteria</taxon>
        <taxon>Pseudomonadati</taxon>
        <taxon>Pseudomonadota</taxon>
        <taxon>Alphaproteobacteria</taxon>
        <taxon>Rhodobacterales</taxon>
        <taxon>Roseobacteraceae</taxon>
        <taxon>Ruegeria</taxon>
    </lineage>
</organism>
<keyword evidence="2 5" id="KW-0812">Transmembrane</keyword>
<comment type="subcellular location">
    <subcellularLocation>
        <location evidence="1">Membrane</location>
    </subcellularLocation>
</comment>
<dbReference type="Proteomes" id="UP000051260">
    <property type="component" value="Unassembled WGS sequence"/>
</dbReference>
<dbReference type="SUPFAM" id="SSF161084">
    <property type="entry name" value="MAPEG domain-like"/>
    <property type="match status" value="1"/>
</dbReference>
<evidence type="ECO:0000256" key="3">
    <source>
        <dbReference type="ARBA" id="ARBA00022989"/>
    </source>
</evidence>
<dbReference type="PANTHER" id="PTHR35814">
    <property type="match status" value="1"/>
</dbReference>
<name>A0A0P1IE04_9RHOB</name>
<dbReference type="GO" id="GO:0016020">
    <property type="term" value="C:membrane"/>
    <property type="evidence" value="ECO:0007669"/>
    <property type="project" value="UniProtKB-SubCell"/>
</dbReference>
<feature type="transmembrane region" description="Helical" evidence="5">
    <location>
        <begin position="6"/>
        <end position="24"/>
    </location>
</feature>
<accession>A0A0P1IE04</accession>
<gene>
    <name evidence="6" type="primary">yecN</name>
    <name evidence="6" type="ORF">RUE5091_00446</name>
</gene>